<dbReference type="InterPro" id="IPR029061">
    <property type="entry name" value="THDP-binding"/>
</dbReference>
<evidence type="ECO:0000259" key="4">
    <source>
        <dbReference type="Pfam" id="PF00676"/>
    </source>
</evidence>
<dbReference type="Proteomes" id="UP000773462">
    <property type="component" value="Unassembled WGS sequence"/>
</dbReference>
<evidence type="ECO:0000313" key="5">
    <source>
        <dbReference type="EMBL" id="MBP2115130.1"/>
    </source>
</evidence>
<dbReference type="InterPro" id="IPR050642">
    <property type="entry name" value="PDH_E1_Alpha_Subunit"/>
</dbReference>
<dbReference type="EC" id="1.2.4.1" evidence="5"/>
<dbReference type="RefSeq" id="WP_209878041.1">
    <property type="nucleotide sequence ID" value="NZ_JAGGLV010000023.1"/>
</dbReference>
<sequence>MKSLNNAIAGQAVLAGSTSDHDLERMLLIRQYELSVLGLFSSGHVTGTTHTCMGQEYIPVALNPFIEEEDFVISNHRGHGHYIARYGDAQGLLAEVMGKQGAVCNGIGGSQHIRRDRFISTGVQAEGIAVGTGIAWSYKYKQQDNLVFVYIGDGTFGRGCVYESLNFAGIWNLPMVIVVENNGIAISTQQSYSMSGSIEGRVRGFDLDYLCIRSKAVNEIREQTGDAIHRVRKESKPLVIEFITDRVASHSKGDDTRSADELERVRENYWYNQMKASDKARVEKLEEGVRNQMQTLQELVIHREGAEWADYETRKNK</sequence>
<dbReference type="GO" id="GO:0004739">
    <property type="term" value="F:pyruvate dehydrogenase (acetyl-transferring) activity"/>
    <property type="evidence" value="ECO:0007669"/>
    <property type="project" value="UniProtKB-EC"/>
</dbReference>
<dbReference type="EMBL" id="JAGGLV010000023">
    <property type="protein sequence ID" value="MBP2115130.1"/>
    <property type="molecule type" value="Genomic_DNA"/>
</dbReference>
<dbReference type="InterPro" id="IPR001017">
    <property type="entry name" value="DH_E1"/>
</dbReference>
<gene>
    <name evidence="5" type="ORF">J2Z70_005315</name>
</gene>
<accession>A0ABS4NYH5</accession>
<evidence type="ECO:0000256" key="1">
    <source>
        <dbReference type="ARBA" id="ARBA00001964"/>
    </source>
</evidence>
<dbReference type="SUPFAM" id="SSF52518">
    <property type="entry name" value="Thiamin diphosphate-binding fold (THDP-binding)"/>
    <property type="match status" value="1"/>
</dbReference>
<dbReference type="PANTHER" id="PTHR11516">
    <property type="entry name" value="PYRUVATE DEHYDROGENASE E1 COMPONENT, ALPHA SUBUNIT BACTERIAL AND ORGANELLAR"/>
    <property type="match status" value="1"/>
</dbReference>
<dbReference type="CDD" id="cd02000">
    <property type="entry name" value="TPP_E1_PDC_ADC_BCADC"/>
    <property type="match status" value="1"/>
</dbReference>
<proteinExistence type="predicted"/>
<feature type="domain" description="Dehydrogenase E1 component" evidence="4">
    <location>
        <begin position="25"/>
        <end position="268"/>
    </location>
</feature>
<name>A0ABS4NYH5_9BACL</name>
<comment type="cofactor">
    <cofactor evidence="1">
        <name>thiamine diphosphate</name>
        <dbReference type="ChEBI" id="CHEBI:58937"/>
    </cofactor>
</comment>
<keyword evidence="5" id="KW-0670">Pyruvate</keyword>
<keyword evidence="3" id="KW-0786">Thiamine pyrophosphate</keyword>
<comment type="caution">
    <text evidence="5">The sequence shown here is derived from an EMBL/GenBank/DDBJ whole genome shotgun (WGS) entry which is preliminary data.</text>
</comment>
<evidence type="ECO:0000256" key="2">
    <source>
        <dbReference type="ARBA" id="ARBA00023002"/>
    </source>
</evidence>
<dbReference type="PANTHER" id="PTHR11516:SF2">
    <property type="entry name" value="PYRUVATE DEHYDROGENASE ALPHA SUBUNIT"/>
    <property type="match status" value="1"/>
</dbReference>
<dbReference type="Pfam" id="PF00676">
    <property type="entry name" value="E1_dh"/>
    <property type="match status" value="1"/>
</dbReference>
<keyword evidence="6" id="KW-1185">Reference proteome</keyword>
<organism evidence="5 6">
    <name type="scientific">Paenibacillus silagei</name>
    <dbReference type="NCBI Taxonomy" id="1670801"/>
    <lineage>
        <taxon>Bacteria</taxon>
        <taxon>Bacillati</taxon>
        <taxon>Bacillota</taxon>
        <taxon>Bacilli</taxon>
        <taxon>Bacillales</taxon>
        <taxon>Paenibacillaceae</taxon>
        <taxon>Paenibacillus</taxon>
    </lineage>
</organism>
<dbReference type="Gene3D" id="3.40.50.970">
    <property type="match status" value="1"/>
</dbReference>
<keyword evidence="2 5" id="KW-0560">Oxidoreductase</keyword>
<reference evidence="5 6" key="1">
    <citation type="submission" date="2021-03" db="EMBL/GenBank/DDBJ databases">
        <title>Genomic Encyclopedia of Type Strains, Phase IV (KMG-IV): sequencing the most valuable type-strain genomes for metagenomic binning, comparative biology and taxonomic classification.</title>
        <authorList>
            <person name="Goeker M."/>
        </authorList>
    </citation>
    <scope>NUCLEOTIDE SEQUENCE [LARGE SCALE GENOMIC DNA]</scope>
    <source>
        <strain evidence="5 6">DSM 101953</strain>
    </source>
</reference>
<evidence type="ECO:0000256" key="3">
    <source>
        <dbReference type="ARBA" id="ARBA00023052"/>
    </source>
</evidence>
<evidence type="ECO:0000313" key="6">
    <source>
        <dbReference type="Proteomes" id="UP000773462"/>
    </source>
</evidence>
<protein>
    <submittedName>
        <fullName evidence="5">Pyruvate dehydrogenase E1 component alpha subunit</fullName>
        <ecNumber evidence="5">1.2.4.1</ecNumber>
    </submittedName>
</protein>